<proteinExistence type="predicted"/>
<keyword evidence="3" id="KW-1185">Reference proteome</keyword>
<organism evidence="2 3">
    <name type="scientific">Brevibacillus fulvus</name>
    <dbReference type="NCBI Taxonomy" id="1125967"/>
    <lineage>
        <taxon>Bacteria</taxon>
        <taxon>Bacillati</taxon>
        <taxon>Bacillota</taxon>
        <taxon>Bacilli</taxon>
        <taxon>Bacillales</taxon>
        <taxon>Paenibacillaceae</taxon>
        <taxon>Brevibacillus</taxon>
    </lineage>
</organism>
<feature type="domain" description="Core" evidence="1">
    <location>
        <begin position="1"/>
        <end position="91"/>
    </location>
</feature>
<accession>A0A939BVD1</accession>
<dbReference type="AlphaFoldDB" id="A0A939BVD1"/>
<dbReference type="Pfam" id="PF01521">
    <property type="entry name" value="Fe-S_biosyn"/>
    <property type="match status" value="1"/>
</dbReference>
<name>A0A939BVD1_9BACL</name>
<dbReference type="InterPro" id="IPR000361">
    <property type="entry name" value="ATAP_core_dom"/>
</dbReference>
<dbReference type="RefSeq" id="WP_204519061.1">
    <property type="nucleotide sequence ID" value="NZ_BAABIN010000003.1"/>
</dbReference>
<sequence length="95" mass="10895">MKIEVKQAALEWLMRDWGFKSGDFVRIFVRYGGSSTVQDSFSLGIAKDEPNSPAYTTTIEGITFYMEQDDSWYVDGKDLTIDYDAPKEEVVFLFS</sequence>
<reference evidence="2" key="1">
    <citation type="submission" date="2021-01" db="EMBL/GenBank/DDBJ databases">
        <title>Genomic Encyclopedia of Type Strains, Phase IV (KMG-IV): sequencing the most valuable type-strain genomes for metagenomic binning, comparative biology and taxonomic classification.</title>
        <authorList>
            <person name="Goeker M."/>
        </authorList>
    </citation>
    <scope>NUCLEOTIDE SEQUENCE</scope>
    <source>
        <strain evidence="2">DSM 25523</strain>
    </source>
</reference>
<dbReference type="InterPro" id="IPR035903">
    <property type="entry name" value="HesB-like_dom_sf"/>
</dbReference>
<evidence type="ECO:0000313" key="3">
    <source>
        <dbReference type="Proteomes" id="UP000717624"/>
    </source>
</evidence>
<dbReference type="EMBL" id="JAFBEB010000011">
    <property type="protein sequence ID" value="MBM7591349.1"/>
    <property type="molecule type" value="Genomic_DNA"/>
</dbReference>
<protein>
    <submittedName>
        <fullName evidence="2">Uncharacterized protein YneR</fullName>
    </submittedName>
</protein>
<evidence type="ECO:0000313" key="2">
    <source>
        <dbReference type="EMBL" id="MBM7591349.1"/>
    </source>
</evidence>
<comment type="caution">
    <text evidence="2">The sequence shown here is derived from an EMBL/GenBank/DDBJ whole genome shotgun (WGS) entry which is preliminary data.</text>
</comment>
<dbReference type="Proteomes" id="UP000717624">
    <property type="component" value="Unassembled WGS sequence"/>
</dbReference>
<gene>
    <name evidence="2" type="ORF">JOD01_002988</name>
</gene>
<dbReference type="SUPFAM" id="SSF89360">
    <property type="entry name" value="HesB-like domain"/>
    <property type="match status" value="1"/>
</dbReference>
<evidence type="ECO:0000259" key="1">
    <source>
        <dbReference type="Pfam" id="PF01521"/>
    </source>
</evidence>